<dbReference type="GO" id="GO:0003676">
    <property type="term" value="F:nucleic acid binding"/>
    <property type="evidence" value="ECO:0007669"/>
    <property type="project" value="UniProtKB-UniRule"/>
</dbReference>
<dbReference type="PANTHER" id="PTHR15672:SF8">
    <property type="entry name" value="PROTEIN ENCORE"/>
    <property type="match status" value="1"/>
</dbReference>
<feature type="region of interest" description="Disordered" evidence="2">
    <location>
        <begin position="415"/>
        <end position="444"/>
    </location>
</feature>
<keyword evidence="1" id="KW-0597">Phosphoprotein</keyword>
<comment type="caution">
    <text evidence="5">The sequence shown here is derived from an EMBL/GenBank/DDBJ whole genome shotgun (WGS) entry which is preliminary data.</text>
</comment>
<organism evidence="5 6">
    <name type="scientific">Paralvinella palmiformis</name>
    <dbReference type="NCBI Taxonomy" id="53620"/>
    <lineage>
        <taxon>Eukaryota</taxon>
        <taxon>Metazoa</taxon>
        <taxon>Spiralia</taxon>
        <taxon>Lophotrochozoa</taxon>
        <taxon>Annelida</taxon>
        <taxon>Polychaeta</taxon>
        <taxon>Sedentaria</taxon>
        <taxon>Canalipalpata</taxon>
        <taxon>Terebellida</taxon>
        <taxon>Terebelliformia</taxon>
        <taxon>Alvinellidae</taxon>
        <taxon>Paralvinella</taxon>
    </lineage>
</organism>
<protein>
    <recommendedName>
        <fullName evidence="7">R3H domain-containing protein</fullName>
    </recommendedName>
</protein>
<evidence type="ECO:0000256" key="1">
    <source>
        <dbReference type="ARBA" id="ARBA00022553"/>
    </source>
</evidence>
<feature type="compositionally biased region" description="Low complexity" evidence="2">
    <location>
        <begin position="155"/>
        <end position="183"/>
    </location>
</feature>
<proteinExistence type="predicted"/>
<feature type="region of interest" description="Disordered" evidence="2">
    <location>
        <begin position="939"/>
        <end position="969"/>
    </location>
</feature>
<evidence type="ECO:0000313" key="6">
    <source>
        <dbReference type="Proteomes" id="UP001208570"/>
    </source>
</evidence>
<feature type="compositionally biased region" description="Basic and acidic residues" evidence="2">
    <location>
        <begin position="1"/>
        <end position="30"/>
    </location>
</feature>
<feature type="compositionally biased region" description="Basic and acidic residues" evidence="2">
    <location>
        <begin position="37"/>
        <end position="55"/>
    </location>
</feature>
<feature type="compositionally biased region" description="Basic and acidic residues" evidence="2">
    <location>
        <begin position="110"/>
        <end position="124"/>
    </location>
</feature>
<feature type="region of interest" description="Disordered" evidence="2">
    <location>
        <begin position="231"/>
        <end position="264"/>
    </location>
</feature>
<feature type="domain" description="R3H" evidence="3">
    <location>
        <begin position="285"/>
        <end position="348"/>
    </location>
</feature>
<feature type="compositionally biased region" description="Low complexity" evidence="2">
    <location>
        <begin position="240"/>
        <end position="250"/>
    </location>
</feature>
<keyword evidence="6" id="KW-1185">Reference proteome</keyword>
<dbReference type="SMART" id="SM00393">
    <property type="entry name" value="R3H"/>
    <property type="match status" value="1"/>
</dbReference>
<dbReference type="PROSITE" id="PS51061">
    <property type="entry name" value="R3H"/>
    <property type="match status" value="1"/>
</dbReference>
<feature type="region of interest" description="Disordered" evidence="2">
    <location>
        <begin position="1"/>
        <end position="183"/>
    </location>
</feature>
<feature type="compositionally biased region" description="Low complexity" evidence="2">
    <location>
        <begin position="432"/>
        <end position="443"/>
    </location>
</feature>
<feature type="region of interest" description="Disordered" evidence="2">
    <location>
        <begin position="489"/>
        <end position="564"/>
    </location>
</feature>
<feature type="compositionally biased region" description="Polar residues" evidence="2">
    <location>
        <begin position="540"/>
        <end position="553"/>
    </location>
</feature>
<dbReference type="Proteomes" id="UP001208570">
    <property type="component" value="Unassembled WGS sequence"/>
</dbReference>
<dbReference type="InterPro" id="IPR051937">
    <property type="entry name" value="R3H_domain_containing"/>
</dbReference>
<feature type="compositionally biased region" description="Low complexity" evidence="2">
    <location>
        <begin position="856"/>
        <end position="875"/>
    </location>
</feature>
<dbReference type="AlphaFoldDB" id="A0AAD9IZX2"/>
<feature type="region of interest" description="Disordered" evidence="2">
    <location>
        <begin position="852"/>
        <end position="884"/>
    </location>
</feature>
<dbReference type="Pfam" id="PF12752">
    <property type="entry name" value="SUZ"/>
    <property type="match status" value="1"/>
</dbReference>
<dbReference type="PROSITE" id="PS51673">
    <property type="entry name" value="SUZ"/>
    <property type="match status" value="1"/>
</dbReference>
<feature type="region of interest" description="Disordered" evidence="2">
    <location>
        <begin position="1000"/>
        <end position="1019"/>
    </location>
</feature>
<evidence type="ECO:0000259" key="4">
    <source>
        <dbReference type="PROSITE" id="PS51673"/>
    </source>
</evidence>
<evidence type="ECO:0000259" key="3">
    <source>
        <dbReference type="PROSITE" id="PS51061"/>
    </source>
</evidence>
<reference evidence="5" key="1">
    <citation type="journal article" date="2023" name="Mol. Biol. Evol.">
        <title>Third-Generation Sequencing Reveals the Adaptive Role of the Epigenome in Three Deep-Sea Polychaetes.</title>
        <authorList>
            <person name="Perez M."/>
            <person name="Aroh O."/>
            <person name="Sun Y."/>
            <person name="Lan Y."/>
            <person name="Juniper S.K."/>
            <person name="Young C.R."/>
            <person name="Angers B."/>
            <person name="Qian P.Y."/>
        </authorList>
    </citation>
    <scope>NUCLEOTIDE SEQUENCE</scope>
    <source>
        <strain evidence="5">P08H-3</strain>
    </source>
</reference>
<feature type="compositionally biased region" description="Basic and acidic residues" evidence="2">
    <location>
        <begin position="366"/>
        <end position="388"/>
    </location>
</feature>
<dbReference type="InterPro" id="IPR001374">
    <property type="entry name" value="R3H_dom"/>
</dbReference>
<feature type="domain" description="SUZ" evidence="4">
    <location>
        <begin position="349"/>
        <end position="418"/>
    </location>
</feature>
<sequence>MSEVPKEDKEPREGHDFREQPSASEGHDAKLNQVTKESQDTKAVRDPKETLERRSSKSRLSKQDEIEEVEEEHDHSPSSEASDATIVPTGVDTPVVRTPGGSPESNSPEDDGKLESQRSVDSDKNSPTQGNNPKAKLLVRSKAVCDDTSPPPEDASMANSSQANSSSMTNLSASNSASVSPVPTSMATLTVSPTPHLGIADDVIYWPMKSPLSRRCFVLVIGAITEQNMHRHQKLEKDSSQGSMSDNSNSPMLSRDSSMDKYTDSTGTDLESFITMTLNKNRNDRNTLLELEGKLTKFIKESKQQYFKFAQMSSYHRMLVHRVAAFFGLDHNVDQSGKCVVVNRTSNTRIPDFKFADHISDEMSDDKPRTLLKREDKGGSFDETRSPEKAQLGIKSKSLEERKDNYDKVKSRIFKDSSGNFQDGGVHEGTTSQPSIQKSSLSSSKDETHWSLWSSADSSGYSTDNSLKTQKITKASSLPSYFIHNESRTSCMSSNTRLSKTDSLSSGTSGLSSPMARPVTIQSSPPSEQLSESSGSNQSATSPAQLHTQTGDAQSPGPLMSAFYDDKGQPMTIWVATSSHMIPPGSIIINKQTCQPFLNPDGSPYRWNPSHQNQMANVIQGQNSQYPGPSQPQQMLPGQQGDAYPMIQYNNQQHRGQAQQLAPSALHHLQQDSGTNSELTQRVASLALSPQHSTESLPPEPTCGVPGPQPAMIANMPQGNVAQAQPPQPTPSQVHGYSHMAQQQVPYFVPNTSTCNPQIRIMYQPTTPFQRPSSQGQVEIQGQGQVLTQPGQGQAQLPAGAAAAATANGQYAVPQSAYQSPFSQLTVHSVETYQQQQVYQQHMMGQQNYTGEVGAQQQQPPQQQQQPQQQPQQQQGASMPQQELTSGQLNYNQYVGQGGADNSMPQGAYIPIQGCMPPNSANASNTHIVAFQSNQAPPAQGHFPGNQVPGTYRPKSPPSQTPMTNLTAQCPNSMAGISIGHVVPSMPLNQPQYVSFTYPGQQQQAPGVPPTGTHPQQVAPQSVGIGPRHQTAQVWNSLSQGMAGSQAPTQGYPLMRPPAVQIGDSRFMGQPLQQVPRPPIQPLFTTPGRPRVPTPTGVPGQCGSNPAGVVATKAGKGPGSSTLEVSGLPTHLTREELDVHLGDLIKLGARIRVISDEDGGSATKTIGDMTVVAVFESEHLAMKAQSLQKHNQFKLRPMCPRGFESSDLATISEHAS</sequence>
<dbReference type="SUPFAM" id="SSF82708">
    <property type="entry name" value="R3H domain"/>
    <property type="match status" value="1"/>
</dbReference>
<dbReference type="Pfam" id="PF01424">
    <property type="entry name" value="R3H"/>
    <property type="match status" value="1"/>
</dbReference>
<accession>A0AAD9IZX2</accession>
<evidence type="ECO:0000256" key="2">
    <source>
        <dbReference type="SAM" id="MobiDB-lite"/>
    </source>
</evidence>
<dbReference type="EMBL" id="JAODUP010000811">
    <property type="protein sequence ID" value="KAK2143809.1"/>
    <property type="molecule type" value="Genomic_DNA"/>
</dbReference>
<feature type="compositionally biased region" description="Low complexity" evidence="2">
    <location>
        <begin position="501"/>
        <end position="513"/>
    </location>
</feature>
<dbReference type="Gene3D" id="3.30.1370.50">
    <property type="entry name" value="R3H-like domain"/>
    <property type="match status" value="1"/>
</dbReference>
<evidence type="ECO:0000313" key="5">
    <source>
        <dbReference type="EMBL" id="KAK2143809.1"/>
    </source>
</evidence>
<dbReference type="CDD" id="cd02642">
    <property type="entry name" value="R3H_encore_like"/>
    <property type="match status" value="1"/>
</dbReference>
<dbReference type="InterPro" id="IPR024771">
    <property type="entry name" value="SUZ"/>
</dbReference>
<feature type="compositionally biased region" description="Low complexity" evidence="2">
    <location>
        <begin position="522"/>
        <end position="539"/>
    </location>
</feature>
<name>A0AAD9IZX2_9ANNE</name>
<gene>
    <name evidence="5" type="ORF">LSH36_811g01014</name>
</gene>
<dbReference type="InterPro" id="IPR036867">
    <property type="entry name" value="R3H_dom_sf"/>
</dbReference>
<feature type="region of interest" description="Disordered" evidence="2">
    <location>
        <begin position="366"/>
        <end position="399"/>
    </location>
</feature>
<evidence type="ECO:0008006" key="7">
    <source>
        <dbReference type="Google" id="ProtNLM"/>
    </source>
</evidence>
<dbReference type="PANTHER" id="PTHR15672">
    <property type="entry name" value="CAMP-REGULATED PHOSPHOPROTEIN 21 RELATED R3H DOMAIN CONTAINING PROTEIN"/>
    <property type="match status" value="1"/>
</dbReference>